<dbReference type="EMBL" id="JAOYFB010000040">
    <property type="protein sequence ID" value="KAK4037919.1"/>
    <property type="molecule type" value="Genomic_DNA"/>
</dbReference>
<feature type="region of interest" description="Disordered" evidence="1">
    <location>
        <begin position="1"/>
        <end position="112"/>
    </location>
</feature>
<organism evidence="2 3">
    <name type="scientific">Daphnia magna</name>
    <dbReference type="NCBI Taxonomy" id="35525"/>
    <lineage>
        <taxon>Eukaryota</taxon>
        <taxon>Metazoa</taxon>
        <taxon>Ecdysozoa</taxon>
        <taxon>Arthropoda</taxon>
        <taxon>Crustacea</taxon>
        <taxon>Branchiopoda</taxon>
        <taxon>Diplostraca</taxon>
        <taxon>Cladocera</taxon>
        <taxon>Anomopoda</taxon>
        <taxon>Daphniidae</taxon>
        <taxon>Daphnia</taxon>
    </lineage>
</organism>
<reference evidence="2 3" key="1">
    <citation type="journal article" date="2023" name="Nucleic Acids Res.">
        <title>The hologenome of Daphnia magna reveals possible DNA methylation and microbiome-mediated evolution of the host genome.</title>
        <authorList>
            <person name="Chaturvedi A."/>
            <person name="Li X."/>
            <person name="Dhandapani V."/>
            <person name="Marshall H."/>
            <person name="Kissane S."/>
            <person name="Cuenca-Cambronero M."/>
            <person name="Asole G."/>
            <person name="Calvet F."/>
            <person name="Ruiz-Romero M."/>
            <person name="Marangio P."/>
            <person name="Guigo R."/>
            <person name="Rago D."/>
            <person name="Mirbahai L."/>
            <person name="Eastwood N."/>
            <person name="Colbourne J.K."/>
            <person name="Zhou J."/>
            <person name="Mallon E."/>
            <person name="Orsini L."/>
        </authorList>
    </citation>
    <scope>NUCLEOTIDE SEQUENCE [LARGE SCALE GENOMIC DNA]</scope>
    <source>
        <strain evidence="2">LRV0_1</strain>
    </source>
</reference>
<sequence length="390" mass="43560">MIGEEDVRSGERIRDARGRFVAGGSWGIPEIGSASQGRARTRSRPLRESGTEERGEIEDGANEPQQEQRTASVRQEYHLTFSEEETERWEDAEEEEGSGEHGEEQPEWDFTDLRRRSSNISSYIGGFRAAQQQVGARHAMAAQIKFQSPPTFGGKDGEDVVQWMHRYERIGRYNRWGDEELRDHVELSLSGAARKWYSYKEAAGQLAAEWEDVAGPPIVPGVKTQLLEQFKPVNQNRFNEAKLREPIDTEMYFGWETYLQQMDRAWRPGGASMANSEDRHPEDGSTGCAVLGKTGGCRDRHRGVSVDGKEIQPGGAARLSVSYGRMTVEGEALVLDGDIDLLLGKDMLEKLGTRMKIGALPEIFIGDIDLGALVEEMIEEAPKLVVQKGC</sequence>
<dbReference type="PANTHER" id="PTHR33194">
    <property type="entry name" value="ZINC KNUCKLE DOMAINCONTAINING PROTEIN"/>
    <property type="match status" value="1"/>
</dbReference>
<proteinExistence type="predicted"/>
<name>A0ABR0B896_9CRUS</name>
<evidence type="ECO:0000313" key="3">
    <source>
        <dbReference type="Proteomes" id="UP001234178"/>
    </source>
</evidence>
<feature type="compositionally biased region" description="Acidic residues" evidence="1">
    <location>
        <begin position="82"/>
        <end position="97"/>
    </location>
</feature>
<protein>
    <recommendedName>
        <fullName evidence="4">Retrotransposon gag domain-containing protein</fullName>
    </recommendedName>
</protein>
<feature type="compositionally biased region" description="Polar residues" evidence="1">
    <location>
        <begin position="63"/>
        <end position="73"/>
    </location>
</feature>
<keyword evidence="3" id="KW-1185">Reference proteome</keyword>
<evidence type="ECO:0000256" key="1">
    <source>
        <dbReference type="SAM" id="MobiDB-lite"/>
    </source>
</evidence>
<gene>
    <name evidence="2" type="ORF">OUZ56_029943</name>
</gene>
<dbReference type="PANTHER" id="PTHR33194:SF4">
    <property type="entry name" value="CCHC-TYPE DOMAIN-CONTAINING PROTEIN"/>
    <property type="match status" value="1"/>
</dbReference>
<comment type="caution">
    <text evidence="2">The sequence shown here is derived from an EMBL/GenBank/DDBJ whole genome shotgun (WGS) entry which is preliminary data.</text>
</comment>
<dbReference type="Proteomes" id="UP001234178">
    <property type="component" value="Unassembled WGS sequence"/>
</dbReference>
<accession>A0ABR0B896</accession>
<evidence type="ECO:0000313" key="2">
    <source>
        <dbReference type="EMBL" id="KAK4037919.1"/>
    </source>
</evidence>
<feature type="compositionally biased region" description="Basic and acidic residues" evidence="1">
    <location>
        <begin position="45"/>
        <end position="54"/>
    </location>
</feature>
<feature type="compositionally biased region" description="Basic and acidic residues" evidence="1">
    <location>
        <begin position="1"/>
        <end position="18"/>
    </location>
</feature>
<evidence type="ECO:0008006" key="4">
    <source>
        <dbReference type="Google" id="ProtNLM"/>
    </source>
</evidence>